<sequence length="319" mass="36117">MASIAQSQGVAPHLLSPVGNQVSVAEPVSRTTQILKPRDVTAAFNYYKDPADGSPPRPNYVNDPGSYVREHITQQQLVHDIRGNEDKYTLDTTGFQIVKHESVEKDFLDDEQIKRVYYPETEELLKKVTGASKIFIFDHTIRRQPIDTRAKAEEGAPPPPSLRGPVQRVHIDQSYAAAPDRVNFHLPDEAETLLKGRYQIINVWRPIKTIFKDPLGIAAADSVQDDELVPIKLIYPHRVGETLSVRPAKESRTDGGHQWYYVSRQAPNEVTLIKCFDSKTDGRARRVPHSAFEDEEYKNEATRESIEVRALVFHPDDTD</sequence>
<organism evidence="2 3">
    <name type="scientific">Amorphotheca resinae ATCC 22711</name>
    <dbReference type="NCBI Taxonomy" id="857342"/>
    <lineage>
        <taxon>Eukaryota</taxon>
        <taxon>Fungi</taxon>
        <taxon>Dikarya</taxon>
        <taxon>Ascomycota</taxon>
        <taxon>Pezizomycotina</taxon>
        <taxon>Leotiomycetes</taxon>
        <taxon>Helotiales</taxon>
        <taxon>Amorphothecaceae</taxon>
        <taxon>Amorphotheca</taxon>
    </lineage>
</organism>
<evidence type="ECO:0000313" key="3">
    <source>
        <dbReference type="Proteomes" id="UP000241818"/>
    </source>
</evidence>
<dbReference type="GO" id="GO:0016491">
    <property type="term" value="F:oxidoreductase activity"/>
    <property type="evidence" value="ECO:0007669"/>
    <property type="project" value="InterPro"/>
</dbReference>
<dbReference type="STRING" id="857342.A0A2T3BBV4"/>
<gene>
    <name evidence="2" type="ORF">M430DRAFT_39819</name>
</gene>
<keyword evidence="3" id="KW-1185">Reference proteome</keyword>
<dbReference type="Proteomes" id="UP000241818">
    <property type="component" value="Unassembled WGS sequence"/>
</dbReference>
<accession>A0A2T3BBV4</accession>
<proteinExistence type="inferred from homology"/>
<dbReference type="InterPro" id="IPR044053">
    <property type="entry name" value="AsaB-like"/>
</dbReference>
<comment type="similarity">
    <text evidence="1">Belongs to the asaB hydroxylase/desaturase family.</text>
</comment>
<protein>
    <recommendedName>
        <fullName evidence="4">7alpha-cephem-methoxylase P8 chain related protein</fullName>
    </recommendedName>
</protein>
<dbReference type="InParanoid" id="A0A2T3BBV4"/>
<name>A0A2T3BBV4_AMORE</name>
<evidence type="ECO:0000256" key="1">
    <source>
        <dbReference type="ARBA" id="ARBA00023604"/>
    </source>
</evidence>
<evidence type="ECO:0008006" key="4">
    <source>
        <dbReference type="Google" id="ProtNLM"/>
    </source>
</evidence>
<dbReference type="EMBL" id="KZ679007">
    <property type="protein sequence ID" value="PSS25780.1"/>
    <property type="molecule type" value="Genomic_DNA"/>
</dbReference>
<dbReference type="OrthoDB" id="412788at2759"/>
<dbReference type="PANTHER" id="PTHR34598:SF3">
    <property type="entry name" value="OXIDOREDUCTASE AN1597"/>
    <property type="match status" value="1"/>
</dbReference>
<dbReference type="AlphaFoldDB" id="A0A2T3BBV4"/>
<dbReference type="RefSeq" id="XP_024724379.1">
    <property type="nucleotide sequence ID" value="XM_024867342.1"/>
</dbReference>
<reference evidence="2 3" key="1">
    <citation type="journal article" date="2018" name="New Phytol.">
        <title>Comparative genomics and transcriptomics depict ericoid mycorrhizal fungi as versatile saprotrophs and plant mutualists.</title>
        <authorList>
            <person name="Martino E."/>
            <person name="Morin E."/>
            <person name="Grelet G.A."/>
            <person name="Kuo A."/>
            <person name="Kohler A."/>
            <person name="Daghino S."/>
            <person name="Barry K.W."/>
            <person name="Cichocki N."/>
            <person name="Clum A."/>
            <person name="Dockter R.B."/>
            <person name="Hainaut M."/>
            <person name="Kuo R.C."/>
            <person name="LaButti K."/>
            <person name="Lindahl B.D."/>
            <person name="Lindquist E.A."/>
            <person name="Lipzen A."/>
            <person name="Khouja H.R."/>
            <person name="Magnuson J."/>
            <person name="Murat C."/>
            <person name="Ohm R.A."/>
            <person name="Singer S.W."/>
            <person name="Spatafora J.W."/>
            <person name="Wang M."/>
            <person name="Veneault-Fourrey C."/>
            <person name="Henrissat B."/>
            <person name="Grigoriev I.V."/>
            <person name="Martin F.M."/>
            <person name="Perotto S."/>
        </authorList>
    </citation>
    <scope>NUCLEOTIDE SEQUENCE [LARGE SCALE GENOMIC DNA]</scope>
    <source>
        <strain evidence="2 3">ATCC 22711</strain>
    </source>
</reference>
<dbReference type="NCBIfam" id="NF041278">
    <property type="entry name" value="CmcJ_NvfI_EfuI"/>
    <property type="match status" value="1"/>
</dbReference>
<dbReference type="GeneID" id="36575423"/>
<evidence type="ECO:0000313" key="2">
    <source>
        <dbReference type="EMBL" id="PSS25780.1"/>
    </source>
</evidence>
<dbReference type="PANTHER" id="PTHR34598">
    <property type="entry name" value="BLL6449 PROTEIN"/>
    <property type="match status" value="1"/>
</dbReference>